<name>A0ABU7NQN5_9ACTN</name>
<proteinExistence type="predicted"/>
<gene>
    <name evidence="1" type="ORF">V2J85_17635</name>
</gene>
<evidence type="ECO:0000313" key="1">
    <source>
        <dbReference type="EMBL" id="MEE4421159.1"/>
    </source>
</evidence>
<dbReference type="RefSeq" id="WP_330822131.1">
    <property type="nucleotide sequence ID" value="NZ_JAZBJP010000009.1"/>
</dbReference>
<reference evidence="1 2" key="1">
    <citation type="submission" date="2023-12" db="EMBL/GenBank/DDBJ databases">
        <title>30 novel species of actinomycetes from the DSMZ collection.</title>
        <authorList>
            <person name="Nouioui I."/>
        </authorList>
    </citation>
    <scope>NUCLEOTIDE SEQUENCE [LARGE SCALE GENOMIC DNA]</scope>
    <source>
        <strain evidence="1 2">DSM 41528</strain>
    </source>
</reference>
<dbReference type="EMBL" id="JAZBJP010000009">
    <property type="protein sequence ID" value="MEE4421159.1"/>
    <property type="molecule type" value="Genomic_DNA"/>
</dbReference>
<sequence>MDSQDGYLNLSARGRRLAARLNTQMASLGIHLEAMGDVPSGTAARVRLGTVDEATAKRLLAVAQNAPPEHDDQGQQ</sequence>
<organism evidence="1 2">
    <name type="scientific">Streptomyces bugieae</name>
    <dbReference type="NCBI Taxonomy" id="3098223"/>
    <lineage>
        <taxon>Bacteria</taxon>
        <taxon>Bacillati</taxon>
        <taxon>Actinomycetota</taxon>
        <taxon>Actinomycetes</taxon>
        <taxon>Kitasatosporales</taxon>
        <taxon>Streptomycetaceae</taxon>
        <taxon>Streptomyces</taxon>
    </lineage>
</organism>
<evidence type="ECO:0000313" key="2">
    <source>
        <dbReference type="Proteomes" id="UP001307760"/>
    </source>
</evidence>
<comment type="caution">
    <text evidence="1">The sequence shown here is derived from an EMBL/GenBank/DDBJ whole genome shotgun (WGS) entry which is preliminary data.</text>
</comment>
<protein>
    <submittedName>
        <fullName evidence="1">Uncharacterized protein</fullName>
    </submittedName>
</protein>
<keyword evidence="2" id="KW-1185">Reference proteome</keyword>
<dbReference type="Proteomes" id="UP001307760">
    <property type="component" value="Unassembled WGS sequence"/>
</dbReference>
<accession>A0ABU7NQN5</accession>